<evidence type="ECO:0000259" key="2">
    <source>
        <dbReference type="Pfam" id="PF09350"/>
    </source>
</evidence>
<name>A0A917SX04_9ACTN</name>
<evidence type="ECO:0000313" key="3">
    <source>
        <dbReference type="EMBL" id="GGM00211.1"/>
    </source>
</evidence>
<dbReference type="InterPro" id="IPR018961">
    <property type="entry name" value="DnaJ_homolog_subfam-C_membr-28"/>
</dbReference>
<comment type="caution">
    <text evidence="3">The sequence shown here is derived from an EMBL/GenBank/DDBJ whole genome shotgun (WGS) entry which is preliminary data.</text>
</comment>
<dbReference type="Proteomes" id="UP000655208">
    <property type="component" value="Unassembled WGS sequence"/>
</dbReference>
<feature type="domain" description="DnaJ homologue subfamily C member 28 conserved" evidence="2">
    <location>
        <begin position="16"/>
        <end position="81"/>
    </location>
</feature>
<feature type="compositionally biased region" description="Basic and acidic residues" evidence="1">
    <location>
        <begin position="159"/>
        <end position="169"/>
    </location>
</feature>
<reference evidence="3" key="1">
    <citation type="journal article" date="2014" name="Int. J. Syst. Evol. Microbiol.">
        <title>Complete genome sequence of Corynebacterium casei LMG S-19264T (=DSM 44701T), isolated from a smear-ripened cheese.</title>
        <authorList>
            <consortium name="US DOE Joint Genome Institute (JGI-PGF)"/>
            <person name="Walter F."/>
            <person name="Albersmeier A."/>
            <person name="Kalinowski J."/>
            <person name="Ruckert C."/>
        </authorList>
    </citation>
    <scope>NUCLEOTIDE SEQUENCE</scope>
    <source>
        <strain evidence="3">CGMCC 4.7308</strain>
    </source>
</reference>
<evidence type="ECO:0000256" key="1">
    <source>
        <dbReference type="SAM" id="MobiDB-lite"/>
    </source>
</evidence>
<keyword evidence="4" id="KW-1185">Reference proteome</keyword>
<dbReference type="RefSeq" id="WP_188941370.1">
    <property type="nucleotide sequence ID" value="NZ_BMNA01000003.1"/>
</dbReference>
<feature type="region of interest" description="Disordered" evidence="1">
    <location>
        <begin position="140"/>
        <end position="183"/>
    </location>
</feature>
<organism evidence="3 4">
    <name type="scientific">Nakamurella endophytica</name>
    <dbReference type="NCBI Taxonomy" id="1748367"/>
    <lineage>
        <taxon>Bacteria</taxon>
        <taxon>Bacillati</taxon>
        <taxon>Actinomycetota</taxon>
        <taxon>Actinomycetes</taxon>
        <taxon>Nakamurellales</taxon>
        <taxon>Nakamurellaceae</taxon>
        <taxon>Nakamurella</taxon>
    </lineage>
</organism>
<dbReference type="Pfam" id="PF09350">
    <property type="entry name" value="DJC28_CD"/>
    <property type="match status" value="1"/>
</dbReference>
<accession>A0A917SX04</accession>
<protein>
    <recommendedName>
        <fullName evidence="2">DnaJ homologue subfamily C member 28 conserved domain-containing protein</fullName>
    </recommendedName>
</protein>
<proteinExistence type="predicted"/>
<reference evidence="3" key="2">
    <citation type="submission" date="2020-09" db="EMBL/GenBank/DDBJ databases">
        <authorList>
            <person name="Sun Q."/>
            <person name="Zhou Y."/>
        </authorList>
    </citation>
    <scope>NUCLEOTIDE SEQUENCE</scope>
    <source>
        <strain evidence="3">CGMCC 4.7308</strain>
    </source>
</reference>
<sequence length="183" mass="19862">MAPRGGTDPVFESPLDRQIREAAARGDFDRLPGSGRPIPEERLRSEDAWVHGWLRREAVPQTVFLPTALLLRKEVAELPDRVLELTSEEAVRAVAQELNGRILRALRLPPSGPPVSVLPVDVDGVVDGWRAARAVLPVAPPAAPPADAAAGAVPAPPDTGRRGRPDAARRWWRRSGRRRGDVG</sequence>
<dbReference type="AlphaFoldDB" id="A0A917SX04"/>
<evidence type="ECO:0000313" key="4">
    <source>
        <dbReference type="Proteomes" id="UP000655208"/>
    </source>
</evidence>
<dbReference type="EMBL" id="BMNA01000003">
    <property type="protein sequence ID" value="GGM00211.1"/>
    <property type="molecule type" value="Genomic_DNA"/>
</dbReference>
<gene>
    <name evidence="3" type="ORF">GCM10011594_20380</name>
</gene>